<dbReference type="OrthoDB" id="8447745at2"/>
<dbReference type="RefSeq" id="WP_086090775.1">
    <property type="nucleotide sequence ID" value="NZ_CP021112.1"/>
</dbReference>
<accession>A0A1W6ZYC9</accession>
<sequence length="166" mass="18371">MNMLAFSKASYLTIRERLGMENPDLDEETLADTVEGLTDLHDIVAAIVRSAITDEALAEGLKARIAEMQARLGRFEDRASKRRQIARDVMVETEIKKVTAPDLSISLRSSTPTLVVHDEESIPDSYWVIPEPRLNRQSLVSDLKSGAKIAGATLSDPRLVLTVRAK</sequence>
<dbReference type="EMBL" id="CP021112">
    <property type="protein sequence ID" value="ARQ02344.1"/>
    <property type="molecule type" value="Genomic_DNA"/>
</dbReference>
<proteinExistence type="predicted"/>
<dbReference type="InterPro" id="IPR008840">
    <property type="entry name" value="Sipho_Gp157"/>
</dbReference>
<dbReference type="Proteomes" id="UP000194137">
    <property type="component" value="Chromosome"/>
</dbReference>
<evidence type="ECO:0000313" key="1">
    <source>
        <dbReference type="EMBL" id="ARQ02344.1"/>
    </source>
</evidence>
<gene>
    <name evidence="1" type="ORF">CAK95_26990</name>
</gene>
<dbReference type="STRING" id="1235591.CAK95_26990"/>
<protein>
    <submittedName>
        <fullName evidence="1">Uncharacterized protein</fullName>
    </submittedName>
</protein>
<reference evidence="1 2" key="1">
    <citation type="submission" date="2017-05" db="EMBL/GenBank/DDBJ databases">
        <title>Full genome sequence of Pseudorhodoplanes sinuspersici.</title>
        <authorList>
            <person name="Dastgheib S.M.M."/>
            <person name="Shavandi M."/>
            <person name="Tirandaz H."/>
        </authorList>
    </citation>
    <scope>NUCLEOTIDE SEQUENCE [LARGE SCALE GENOMIC DNA]</scope>
    <source>
        <strain evidence="1 2">RIPI110</strain>
    </source>
</reference>
<organism evidence="1 2">
    <name type="scientific">Pseudorhodoplanes sinuspersici</name>
    <dbReference type="NCBI Taxonomy" id="1235591"/>
    <lineage>
        <taxon>Bacteria</taxon>
        <taxon>Pseudomonadati</taxon>
        <taxon>Pseudomonadota</taxon>
        <taxon>Alphaproteobacteria</taxon>
        <taxon>Hyphomicrobiales</taxon>
        <taxon>Pseudorhodoplanes</taxon>
    </lineage>
</organism>
<dbReference type="AlphaFoldDB" id="A0A1W6ZYC9"/>
<dbReference type="Pfam" id="PF05565">
    <property type="entry name" value="Sipho_Gp157"/>
    <property type="match status" value="1"/>
</dbReference>
<keyword evidence="2" id="KW-1185">Reference proteome</keyword>
<name>A0A1W6ZYC9_9HYPH</name>
<dbReference type="KEGG" id="psin:CAK95_26990"/>
<evidence type="ECO:0000313" key="2">
    <source>
        <dbReference type="Proteomes" id="UP000194137"/>
    </source>
</evidence>